<evidence type="ECO:0000313" key="2">
    <source>
        <dbReference type="Proteomes" id="UP000821853"/>
    </source>
</evidence>
<keyword evidence="2" id="KW-1185">Reference proteome</keyword>
<dbReference type="OrthoDB" id="6364565at2759"/>
<gene>
    <name evidence="1" type="ORF">HPB48_017963</name>
</gene>
<dbReference type="AlphaFoldDB" id="A0A9J6FF52"/>
<accession>A0A9J6FF52</accession>
<dbReference type="Proteomes" id="UP000821853">
    <property type="component" value="Unassembled WGS sequence"/>
</dbReference>
<organism evidence="1 2">
    <name type="scientific">Haemaphysalis longicornis</name>
    <name type="common">Bush tick</name>
    <dbReference type="NCBI Taxonomy" id="44386"/>
    <lineage>
        <taxon>Eukaryota</taxon>
        <taxon>Metazoa</taxon>
        <taxon>Ecdysozoa</taxon>
        <taxon>Arthropoda</taxon>
        <taxon>Chelicerata</taxon>
        <taxon>Arachnida</taxon>
        <taxon>Acari</taxon>
        <taxon>Parasitiformes</taxon>
        <taxon>Ixodida</taxon>
        <taxon>Ixodoidea</taxon>
        <taxon>Ixodidae</taxon>
        <taxon>Haemaphysalinae</taxon>
        <taxon>Haemaphysalis</taxon>
    </lineage>
</organism>
<evidence type="ECO:0000313" key="1">
    <source>
        <dbReference type="EMBL" id="KAH9364942.1"/>
    </source>
</evidence>
<dbReference type="OMA" id="QRANRIY"/>
<protein>
    <submittedName>
        <fullName evidence="1">Uncharacterized protein</fullName>
    </submittedName>
</protein>
<dbReference type="EMBL" id="JABSTR010000003">
    <property type="protein sequence ID" value="KAH9364942.1"/>
    <property type="molecule type" value="Genomic_DNA"/>
</dbReference>
<dbReference type="VEuPathDB" id="VectorBase:HLOH_058161"/>
<proteinExistence type="predicted"/>
<reference evidence="1 2" key="1">
    <citation type="journal article" date="2020" name="Cell">
        <title>Large-Scale Comparative Analyses of Tick Genomes Elucidate Their Genetic Diversity and Vector Capacities.</title>
        <authorList>
            <consortium name="Tick Genome and Microbiome Consortium (TIGMIC)"/>
            <person name="Jia N."/>
            <person name="Wang J."/>
            <person name="Shi W."/>
            <person name="Du L."/>
            <person name="Sun Y."/>
            <person name="Zhan W."/>
            <person name="Jiang J.F."/>
            <person name="Wang Q."/>
            <person name="Zhang B."/>
            <person name="Ji P."/>
            <person name="Bell-Sakyi L."/>
            <person name="Cui X.M."/>
            <person name="Yuan T.T."/>
            <person name="Jiang B.G."/>
            <person name="Yang W.F."/>
            <person name="Lam T.T."/>
            <person name="Chang Q.C."/>
            <person name="Ding S.J."/>
            <person name="Wang X.J."/>
            <person name="Zhu J.G."/>
            <person name="Ruan X.D."/>
            <person name="Zhao L."/>
            <person name="Wei J.T."/>
            <person name="Ye R.Z."/>
            <person name="Que T.C."/>
            <person name="Du C.H."/>
            <person name="Zhou Y.H."/>
            <person name="Cheng J.X."/>
            <person name="Dai P.F."/>
            <person name="Guo W.B."/>
            <person name="Han X.H."/>
            <person name="Huang E.J."/>
            <person name="Li L.F."/>
            <person name="Wei W."/>
            <person name="Gao Y.C."/>
            <person name="Liu J.Z."/>
            <person name="Shao H.Z."/>
            <person name="Wang X."/>
            <person name="Wang C.C."/>
            <person name="Yang T.C."/>
            <person name="Huo Q.B."/>
            <person name="Li W."/>
            <person name="Chen H.Y."/>
            <person name="Chen S.E."/>
            <person name="Zhou L.G."/>
            <person name="Ni X.B."/>
            <person name="Tian J.H."/>
            <person name="Sheng Y."/>
            <person name="Liu T."/>
            <person name="Pan Y.S."/>
            <person name="Xia L.Y."/>
            <person name="Li J."/>
            <person name="Zhao F."/>
            <person name="Cao W.C."/>
        </authorList>
    </citation>
    <scope>NUCLEOTIDE SEQUENCE [LARGE SCALE GENOMIC DNA]</scope>
    <source>
        <strain evidence="1">HaeL-2018</strain>
    </source>
</reference>
<sequence length="71" mass="8342">MQADLGWSTFEACESISDIAFEERLRITNDVRLARRLFRCTRPKGVRTQRANRIYHLRRKFGFPTSPIEVG</sequence>
<comment type="caution">
    <text evidence="1">The sequence shown here is derived from an EMBL/GenBank/DDBJ whole genome shotgun (WGS) entry which is preliminary data.</text>
</comment>
<name>A0A9J6FF52_HAELO</name>